<evidence type="ECO:0000313" key="1">
    <source>
        <dbReference type="EMBL" id="KAG2542309.1"/>
    </source>
</evidence>
<dbReference type="Proteomes" id="UP000823388">
    <property type="component" value="Chromosome 9N"/>
</dbReference>
<evidence type="ECO:0000313" key="2">
    <source>
        <dbReference type="Proteomes" id="UP000823388"/>
    </source>
</evidence>
<comment type="caution">
    <text evidence="1">The sequence shown here is derived from an EMBL/GenBank/DDBJ whole genome shotgun (WGS) entry which is preliminary data.</text>
</comment>
<keyword evidence="2" id="KW-1185">Reference proteome</keyword>
<reference evidence="1 2" key="1">
    <citation type="submission" date="2020-05" db="EMBL/GenBank/DDBJ databases">
        <title>WGS assembly of Panicum virgatum.</title>
        <authorList>
            <person name="Lovell J.T."/>
            <person name="Jenkins J."/>
            <person name="Shu S."/>
            <person name="Juenger T.E."/>
            <person name="Schmutz J."/>
        </authorList>
    </citation>
    <scope>NUCLEOTIDE SEQUENCE [LARGE SCALE GENOMIC DNA]</scope>
    <source>
        <strain evidence="2">cv. AP13</strain>
    </source>
</reference>
<gene>
    <name evidence="1" type="ORF">PVAP13_9NG839378</name>
</gene>
<sequence length="140" mass="15840">MAGHRNKDVDFVPWVGDRTGELYFIPRVLPPFCVPVPCFLLLAARLSDTPLGMLQIGKELQRNTQGTIVIRNLQSEVAIYRLDEFIDIDNFRLSNALILTHAMPVHAFVCVKVAPHYGPCMGRRITFSVGLQYNVFICIH</sequence>
<name>A0A8T0N2P9_PANVG</name>
<dbReference type="AlphaFoldDB" id="A0A8T0N2P9"/>
<organism evidence="1 2">
    <name type="scientific">Panicum virgatum</name>
    <name type="common">Blackwell switchgrass</name>
    <dbReference type="NCBI Taxonomy" id="38727"/>
    <lineage>
        <taxon>Eukaryota</taxon>
        <taxon>Viridiplantae</taxon>
        <taxon>Streptophyta</taxon>
        <taxon>Embryophyta</taxon>
        <taxon>Tracheophyta</taxon>
        <taxon>Spermatophyta</taxon>
        <taxon>Magnoliopsida</taxon>
        <taxon>Liliopsida</taxon>
        <taxon>Poales</taxon>
        <taxon>Poaceae</taxon>
        <taxon>PACMAD clade</taxon>
        <taxon>Panicoideae</taxon>
        <taxon>Panicodae</taxon>
        <taxon>Paniceae</taxon>
        <taxon>Panicinae</taxon>
        <taxon>Panicum</taxon>
        <taxon>Panicum sect. Hiantes</taxon>
    </lineage>
</organism>
<accession>A0A8T0N2P9</accession>
<dbReference type="EMBL" id="CM029054">
    <property type="protein sequence ID" value="KAG2542309.1"/>
    <property type="molecule type" value="Genomic_DNA"/>
</dbReference>
<protein>
    <submittedName>
        <fullName evidence="1">Uncharacterized protein</fullName>
    </submittedName>
</protein>
<proteinExistence type="predicted"/>